<sequence length="468" mass="51868">MRQNSTNNQTKYQVYIYIITVAAMCTIFGFNLGALISTKLRLVNIFMLEIYDIDSMINTFLLGSFVGSFLCGRLIAQTGRLQSILGAFIIGVLGHSTSAMSPTFSTLFISEFAVGAAFGIYLLASTCYVVELAPSSSRGTCSTLIGVFFCFGLLIAFLLRNVIARSNIEVVSSVIVLCIPVLLYAYARLPESPRYLSLSESSDRALSVLIKLRNKNSEAARELAAINECVLGEDRGINLFFKSSVYRSVIWILLSTALLIFFQGCAIIPLMTSDLCKIYNAAVGSLMPHERYELNYILIGSIFIGILLASILSSYLVDKVGHKAVMLGACTFNEVLLLSLFILLSLMNRQFGPYAFALILLLFSFSSVILLNVFITTLLPELLPLKGREFGLSVCLITCYAAIMLCMYLFSRIMHNLGIQFMISFFVIIGAILYVVLKVVIPETKDQMLEQMENTIFNERSLKAIDKK</sequence>
<dbReference type="InterPro" id="IPR036259">
    <property type="entry name" value="MFS_trans_sf"/>
</dbReference>
<protein>
    <submittedName>
        <fullName evidence="8">MFS transporter</fullName>
    </submittedName>
</protein>
<gene>
    <name evidence="8" type="ORF">J5V48_02595</name>
</gene>
<feature type="transmembrane region" description="Helical" evidence="6">
    <location>
        <begin position="417"/>
        <end position="441"/>
    </location>
</feature>
<reference evidence="8 9" key="1">
    <citation type="submission" date="2021-03" db="EMBL/GenBank/DDBJ databases">
        <title>Succinivibrio sp. nov. isolated from feces of cow.</title>
        <authorList>
            <person name="Choi J.-Y."/>
        </authorList>
    </citation>
    <scope>NUCLEOTIDE SEQUENCE [LARGE SCALE GENOMIC DNA]</scope>
    <source>
        <strain evidence="8 9">AGMB01872</strain>
    </source>
</reference>
<feature type="transmembrane region" description="Helical" evidence="6">
    <location>
        <begin position="249"/>
        <end position="271"/>
    </location>
</feature>
<comment type="subcellular location">
    <subcellularLocation>
        <location evidence="1">Membrane</location>
        <topology evidence="1">Multi-pass membrane protein</topology>
    </subcellularLocation>
</comment>
<dbReference type="SUPFAM" id="SSF103473">
    <property type="entry name" value="MFS general substrate transporter"/>
    <property type="match status" value="1"/>
</dbReference>
<dbReference type="RefSeq" id="WP_219936801.1">
    <property type="nucleotide sequence ID" value="NZ_JAGFNY010000004.1"/>
</dbReference>
<evidence type="ECO:0000313" key="9">
    <source>
        <dbReference type="Proteomes" id="UP000731465"/>
    </source>
</evidence>
<feature type="transmembrane region" description="Helical" evidence="6">
    <location>
        <begin position="107"/>
        <end position="130"/>
    </location>
</feature>
<evidence type="ECO:0000259" key="7">
    <source>
        <dbReference type="PROSITE" id="PS50850"/>
    </source>
</evidence>
<dbReference type="InterPro" id="IPR020846">
    <property type="entry name" value="MFS_dom"/>
</dbReference>
<feature type="domain" description="Major facilitator superfamily (MFS) profile" evidence="7">
    <location>
        <begin position="17"/>
        <end position="445"/>
    </location>
</feature>
<proteinExistence type="inferred from homology"/>
<accession>A0ABS7DET4</accession>
<keyword evidence="4 6" id="KW-1133">Transmembrane helix</keyword>
<feature type="transmembrane region" description="Helical" evidence="6">
    <location>
        <begin position="353"/>
        <end position="378"/>
    </location>
</feature>
<comment type="similarity">
    <text evidence="2">Belongs to the major facilitator superfamily. Sugar transporter (TC 2.A.1.1) family.</text>
</comment>
<feature type="transmembrane region" description="Helical" evidence="6">
    <location>
        <begin position="56"/>
        <end position="76"/>
    </location>
</feature>
<keyword evidence="3 6" id="KW-0812">Transmembrane</keyword>
<dbReference type="InterPro" id="IPR005828">
    <property type="entry name" value="MFS_sugar_transport-like"/>
</dbReference>
<feature type="transmembrane region" description="Helical" evidence="6">
    <location>
        <begin position="142"/>
        <end position="164"/>
    </location>
</feature>
<feature type="transmembrane region" description="Helical" evidence="6">
    <location>
        <begin position="12"/>
        <end position="36"/>
    </location>
</feature>
<name>A0ABS7DET4_9GAMM</name>
<evidence type="ECO:0000256" key="1">
    <source>
        <dbReference type="ARBA" id="ARBA00004141"/>
    </source>
</evidence>
<dbReference type="PANTHER" id="PTHR48022:SF2">
    <property type="entry name" value="PLASTIDIC GLUCOSE TRANSPORTER 4"/>
    <property type="match status" value="1"/>
</dbReference>
<feature type="transmembrane region" description="Helical" evidence="6">
    <location>
        <begin position="170"/>
        <end position="187"/>
    </location>
</feature>
<evidence type="ECO:0000256" key="5">
    <source>
        <dbReference type="ARBA" id="ARBA00023136"/>
    </source>
</evidence>
<dbReference type="Pfam" id="PF00083">
    <property type="entry name" value="Sugar_tr"/>
    <property type="match status" value="1"/>
</dbReference>
<dbReference type="Gene3D" id="1.20.1250.20">
    <property type="entry name" value="MFS general substrate transporter like domains"/>
    <property type="match status" value="1"/>
</dbReference>
<evidence type="ECO:0000256" key="2">
    <source>
        <dbReference type="ARBA" id="ARBA00010992"/>
    </source>
</evidence>
<keyword evidence="9" id="KW-1185">Reference proteome</keyword>
<evidence type="ECO:0000256" key="6">
    <source>
        <dbReference type="SAM" id="Phobius"/>
    </source>
</evidence>
<dbReference type="PROSITE" id="PS50850">
    <property type="entry name" value="MFS"/>
    <property type="match status" value="1"/>
</dbReference>
<feature type="transmembrane region" description="Helical" evidence="6">
    <location>
        <begin position="390"/>
        <end position="411"/>
    </location>
</feature>
<dbReference type="InterPro" id="IPR050360">
    <property type="entry name" value="MFS_Sugar_Transporters"/>
</dbReference>
<evidence type="ECO:0000313" key="8">
    <source>
        <dbReference type="EMBL" id="MBW7569778.1"/>
    </source>
</evidence>
<keyword evidence="5 6" id="KW-0472">Membrane</keyword>
<dbReference type="Proteomes" id="UP000731465">
    <property type="component" value="Unassembled WGS sequence"/>
</dbReference>
<dbReference type="EMBL" id="JAGFNY010000004">
    <property type="protein sequence ID" value="MBW7569778.1"/>
    <property type="molecule type" value="Genomic_DNA"/>
</dbReference>
<dbReference type="PANTHER" id="PTHR48022">
    <property type="entry name" value="PLASTIDIC GLUCOSE TRANSPORTER 4"/>
    <property type="match status" value="1"/>
</dbReference>
<feature type="transmembrane region" description="Helical" evidence="6">
    <location>
        <begin position="296"/>
        <end position="317"/>
    </location>
</feature>
<evidence type="ECO:0000256" key="4">
    <source>
        <dbReference type="ARBA" id="ARBA00022989"/>
    </source>
</evidence>
<feature type="transmembrane region" description="Helical" evidence="6">
    <location>
        <begin position="324"/>
        <end position="347"/>
    </location>
</feature>
<evidence type="ECO:0000256" key="3">
    <source>
        <dbReference type="ARBA" id="ARBA00022692"/>
    </source>
</evidence>
<organism evidence="8 9">
    <name type="scientific">Succinivibrio faecicola</name>
    <dbReference type="NCBI Taxonomy" id="2820300"/>
    <lineage>
        <taxon>Bacteria</taxon>
        <taxon>Pseudomonadati</taxon>
        <taxon>Pseudomonadota</taxon>
        <taxon>Gammaproteobacteria</taxon>
        <taxon>Aeromonadales</taxon>
        <taxon>Succinivibrionaceae</taxon>
        <taxon>Succinivibrio</taxon>
    </lineage>
</organism>
<comment type="caution">
    <text evidence="8">The sequence shown here is derived from an EMBL/GenBank/DDBJ whole genome shotgun (WGS) entry which is preliminary data.</text>
</comment>